<keyword evidence="1" id="KW-0472">Membrane</keyword>
<dbReference type="Gene3D" id="1.20.1250.20">
    <property type="entry name" value="MFS general substrate transporter like domains"/>
    <property type="match status" value="1"/>
</dbReference>
<dbReference type="Proteomes" id="UP001642487">
    <property type="component" value="Chromosome 11"/>
</dbReference>
<dbReference type="EMBL" id="OZ021745">
    <property type="protein sequence ID" value="CAK9314032.1"/>
    <property type="molecule type" value="Genomic_DNA"/>
</dbReference>
<feature type="non-terminal residue" evidence="2">
    <location>
        <position position="1"/>
    </location>
</feature>
<organism evidence="2 3">
    <name type="scientific">Citrullus colocynthis</name>
    <name type="common">colocynth</name>
    <dbReference type="NCBI Taxonomy" id="252529"/>
    <lineage>
        <taxon>Eukaryota</taxon>
        <taxon>Viridiplantae</taxon>
        <taxon>Streptophyta</taxon>
        <taxon>Embryophyta</taxon>
        <taxon>Tracheophyta</taxon>
        <taxon>Spermatophyta</taxon>
        <taxon>Magnoliopsida</taxon>
        <taxon>eudicotyledons</taxon>
        <taxon>Gunneridae</taxon>
        <taxon>Pentapetalae</taxon>
        <taxon>rosids</taxon>
        <taxon>fabids</taxon>
        <taxon>Cucurbitales</taxon>
        <taxon>Cucurbitaceae</taxon>
        <taxon>Benincaseae</taxon>
        <taxon>Citrullus</taxon>
    </lineage>
</organism>
<feature type="transmembrane region" description="Helical" evidence="1">
    <location>
        <begin position="116"/>
        <end position="136"/>
    </location>
</feature>
<evidence type="ECO:0000313" key="2">
    <source>
        <dbReference type="EMBL" id="CAK9314032.1"/>
    </source>
</evidence>
<keyword evidence="3" id="KW-1185">Reference proteome</keyword>
<keyword evidence="1" id="KW-1133">Transmembrane helix</keyword>
<evidence type="ECO:0000313" key="3">
    <source>
        <dbReference type="Proteomes" id="UP001642487"/>
    </source>
</evidence>
<dbReference type="SUPFAM" id="SSF103473">
    <property type="entry name" value="MFS general substrate transporter"/>
    <property type="match status" value="1"/>
</dbReference>
<dbReference type="PANTHER" id="PTHR11654">
    <property type="entry name" value="OLIGOPEPTIDE TRANSPORTER-RELATED"/>
    <property type="match status" value="1"/>
</dbReference>
<sequence>MSNVITYGSIQISRTLIFAIQLHFLLECVKWRLQSTSRSKMGQQTPLLTQTVDGAVDFKGQPVLRLSSGGWRSASFMIGVEVAERFAYYGIGSNLITYLTGPLGQSVAAAAETVNIWSGISMLLTLLGAFLADSFFGRYRTILFSSAIYVL</sequence>
<evidence type="ECO:0000256" key="1">
    <source>
        <dbReference type="SAM" id="Phobius"/>
    </source>
</evidence>
<dbReference type="InterPro" id="IPR036259">
    <property type="entry name" value="MFS_trans_sf"/>
</dbReference>
<feature type="transmembrane region" description="Helical" evidence="1">
    <location>
        <begin position="86"/>
        <end position="104"/>
    </location>
</feature>
<accession>A0ABP0Y5P2</accession>
<protein>
    <submittedName>
        <fullName evidence="2">Uncharacterized protein</fullName>
    </submittedName>
</protein>
<keyword evidence="1" id="KW-0812">Transmembrane</keyword>
<name>A0ABP0Y5P2_9ROSI</name>
<proteinExistence type="predicted"/>
<reference evidence="2 3" key="1">
    <citation type="submission" date="2024-03" db="EMBL/GenBank/DDBJ databases">
        <authorList>
            <person name="Gkanogiannis A."/>
            <person name="Becerra Lopez-Lavalle L."/>
        </authorList>
    </citation>
    <scope>NUCLEOTIDE SEQUENCE [LARGE SCALE GENOMIC DNA]</scope>
</reference>
<gene>
    <name evidence="2" type="ORF">CITCOLO1_LOCUS5773</name>
</gene>